<dbReference type="OrthoDB" id="3000038at2759"/>
<organism evidence="1 2">
    <name type="scientific">Hebeloma cylindrosporum</name>
    <dbReference type="NCBI Taxonomy" id="76867"/>
    <lineage>
        <taxon>Eukaryota</taxon>
        <taxon>Fungi</taxon>
        <taxon>Dikarya</taxon>
        <taxon>Basidiomycota</taxon>
        <taxon>Agaricomycotina</taxon>
        <taxon>Agaricomycetes</taxon>
        <taxon>Agaricomycetidae</taxon>
        <taxon>Agaricales</taxon>
        <taxon>Agaricineae</taxon>
        <taxon>Hymenogastraceae</taxon>
        <taxon>Hebeloma</taxon>
    </lineage>
</organism>
<keyword evidence="2" id="KW-1185">Reference proteome</keyword>
<gene>
    <name evidence="1" type="ORF">M413DRAFT_27945</name>
</gene>
<dbReference type="HOGENOM" id="CLU_080209_0_0_1"/>
<evidence type="ECO:0000313" key="1">
    <source>
        <dbReference type="EMBL" id="KIM41641.1"/>
    </source>
</evidence>
<dbReference type="EMBL" id="KN831780">
    <property type="protein sequence ID" value="KIM41641.1"/>
    <property type="molecule type" value="Genomic_DNA"/>
</dbReference>
<accession>A0A0C3CDI4</accession>
<dbReference type="AlphaFoldDB" id="A0A0C3CDI4"/>
<reference evidence="1 2" key="1">
    <citation type="submission" date="2014-04" db="EMBL/GenBank/DDBJ databases">
        <authorList>
            <consortium name="DOE Joint Genome Institute"/>
            <person name="Kuo A."/>
            <person name="Gay G."/>
            <person name="Dore J."/>
            <person name="Kohler A."/>
            <person name="Nagy L.G."/>
            <person name="Floudas D."/>
            <person name="Copeland A."/>
            <person name="Barry K.W."/>
            <person name="Cichocki N."/>
            <person name="Veneault-Fourrey C."/>
            <person name="LaButti K."/>
            <person name="Lindquist E.A."/>
            <person name="Lipzen A."/>
            <person name="Lundell T."/>
            <person name="Morin E."/>
            <person name="Murat C."/>
            <person name="Sun H."/>
            <person name="Tunlid A."/>
            <person name="Henrissat B."/>
            <person name="Grigoriev I.V."/>
            <person name="Hibbett D.S."/>
            <person name="Martin F."/>
            <person name="Nordberg H.P."/>
            <person name="Cantor M.N."/>
            <person name="Hua S.X."/>
        </authorList>
    </citation>
    <scope>NUCLEOTIDE SEQUENCE [LARGE SCALE GENOMIC DNA]</scope>
    <source>
        <strain evidence="2">h7</strain>
    </source>
</reference>
<evidence type="ECO:0000313" key="2">
    <source>
        <dbReference type="Proteomes" id="UP000053424"/>
    </source>
</evidence>
<name>A0A0C3CDI4_HEBCY</name>
<proteinExistence type="predicted"/>
<reference evidence="2" key="2">
    <citation type="submission" date="2015-01" db="EMBL/GenBank/DDBJ databases">
        <title>Evolutionary Origins and Diversification of the Mycorrhizal Mutualists.</title>
        <authorList>
            <consortium name="DOE Joint Genome Institute"/>
            <consortium name="Mycorrhizal Genomics Consortium"/>
            <person name="Kohler A."/>
            <person name="Kuo A."/>
            <person name="Nagy L.G."/>
            <person name="Floudas D."/>
            <person name="Copeland A."/>
            <person name="Barry K.W."/>
            <person name="Cichocki N."/>
            <person name="Veneault-Fourrey C."/>
            <person name="LaButti K."/>
            <person name="Lindquist E.A."/>
            <person name="Lipzen A."/>
            <person name="Lundell T."/>
            <person name="Morin E."/>
            <person name="Murat C."/>
            <person name="Riley R."/>
            <person name="Ohm R."/>
            <person name="Sun H."/>
            <person name="Tunlid A."/>
            <person name="Henrissat B."/>
            <person name="Grigoriev I.V."/>
            <person name="Hibbett D.S."/>
            <person name="Martin F."/>
        </authorList>
    </citation>
    <scope>NUCLEOTIDE SEQUENCE [LARGE SCALE GENOMIC DNA]</scope>
    <source>
        <strain evidence="2">h7</strain>
    </source>
</reference>
<protein>
    <submittedName>
        <fullName evidence="1">Uncharacterized protein</fullName>
    </submittedName>
</protein>
<dbReference type="Proteomes" id="UP000053424">
    <property type="component" value="Unassembled WGS sequence"/>
</dbReference>
<sequence>MFADDAFPNSDQIFKQAFTSAADPVARLVQILNQYPTYLSIRDLVFSYTDVVEEDPSRGQYFASTLVKLRDSPDVPTIIGIHTGLWYCIGSELANFHVKVHYGDQEVTRNMRAAINDGLDAPHGSQESEVLVVGACIQLLLDGSKIATERAGTYRKDPKVVAQKLKAHKIAGTVKHPHAIQLLELTISHAETGLKPENDREDAWNILFPPKS</sequence>